<evidence type="ECO:0000313" key="2">
    <source>
        <dbReference type="Proteomes" id="UP000824881"/>
    </source>
</evidence>
<sequence length="2436" mass="256067">MEQYRPASRASDDSGSAASLAGHAQPPAGFNQTAGYARTTPAGVPLGAGGVPAAGAYHGTSDVPHDAQDVPQPAPPPHVPFYKKRWFIISQLIIIPLGIALLFILLFPVIKAIAQLVVNRSTLDIQVAQITEPLNNTFQLALQGNVAHTGIINARIEFKNPVRVTWLDGDNEVPIGVMNLSPLSTKNKRATINDTTVFNIIDEVAFGRFAGQMITAQNFTWRLESENLHVQALKFPLSKGIKFKKDVTLNGFNSFSGNVALKDFKLPSDNPQGGIDFVAVTTLNNPSPFSLNLGTVLFDLSYKDVFLGTGTGTDTVIAPGPVDVTLKGTLVPHTSEAELAVMSDLFTRYLNGESSPVFATGRSTLQGDNSSISWLSDGLKSLRLEVPFKSSIPIDPIKTISIGDFSLAFTEADPWSPTALSRTVEASLQLPFGFGLLIGEIQNDFNITKNGAAVAGLSTPLGASTSSISVLSSDDTSGSINITIDNAKLNSPDPMHPAFSAFNAELTSADMAEFRLVGNSRAIANMSIGTITLDPIKVNVSTHLQGLQGLKGLVSIDSVDVLGGTTEGITLGINVNIFNPSNLNLATGDLNLQLFRDGVALGTNLLPNLTLTMGNNSVKASSNFKANDSPEGLQTLNDFVGKKDVNLHIAGFDQSTKVVSLLEAFKSLGVDVVLPGLKTNLLDTAELRVLPTTGRANNISHVRVNLDNPFSTALKITKITSAVTVQGINLGNIETDTDFSSDPKSKTTSPDLDFNLNFEPNSLFTVTRLLAVDAGLDTAPLDGIVDVGGYTYLFTTGNPPSKQRRANIFTGFNLPEFVQTAFKELKSDVELTTDVTMGDYKTTLKYTQPGVPTKTDESLNLILPVLAQPIVQKVVSGSGISIDDVLIIDPQQNSFKTRLRGGINNAGPFDAKISFNQGLTVVWAGKPIGNMKLTDVDVVGDVGAVLDVETTFDVTDVDHITEFTKVLLTEESFEWEISGDNLTVSAMGIQVDGISLSSKKVTLKGFNGLKDGVKIKSFDLPANDPAGGIHLTIEADATNPSQVGVQLSSLGFNTFVGNTMIAPVASKEVTLAPGSTSPLSLVGRLVPQASQEGLDIVSQVFTNFLHGKDSNVVVHGASAGPSEVTWLNEGIKALQVDAILPNRGPLDVIQSITLNELKLLFTQNTAYNPATSSSSTSAAFTLPFGFPLDITSLQQKIGISFNGQSFATLDLPKAHTKTDVGKRVIALTFSDVPFAVDGNRHSVFDDFVAATTVGKSVTMHLSGSSNAEANTAVGLLSLPDIAFSVDSSIDGLQGLNTRPVTVSGLDVNHGFPDFLLIKVDSALFNPSNLTVGTGDVSFALQFQDQTIGSADINGLVIQPGNASYPIDVHYAPQGAAQQAGRTLLQNFLQGVDSDTAISGDTGSTTIGSLKSALSQIRLSPVTIPAIHQTLVQSTSLSFPIDIVETGIASATFTLANPFTASINLLRVGTVVTFHGLTLGKIDNVDISSSPVHADGHSTATSQSLPFNFNLEPNNIIQLLSISSQEQGVSLGPLAQMFQFLIQNPDFKPPVKTAVDTQAPTCVSGHQFDVAGAILKSLSGLKVNLAVDTHTKLDDFATDLNFNQANVPAITDRSVLFTIGAVAGPIAQHLVDGSKLQFSEANITNVSNDGFDLSLQGSLTDAGPLDALISFTEPVTVTWNGNNIAQITLPPICAAADSGVPNYQTNGRLKITDVSQFTAFATALLHDESFEWTISTDKLRVQALGTIFDNVSLSKKVLFKAFNGLNGVTISNFQLPHDDPAGGISIQTDSLIPSPAQLGIQLGTVGFESFFEGTHVGPLSGLGLFLAAGSITPLPLIGRIVPQSGSDLQTIGKLFSGFLAGQNQTLIAKGDFIQPGDSAVGWLSDAFKTLELSVTLPGQISEVITAITLDDFAVTMQTPDQAFAPLASSQGTVAQYKNPFGFSLQVIESKQTLILSSSGVDIAQLDIPNAPANGGVSTGNPVDLPIAFKDIPMKSLNNQGFQALFAHVTLQETAALDLKGTADVTAHTAIGNVPISGIPFKVPSSLKGINSFGGTASLSNVSVTGSGGNGGSEFIVSPLTNTLHNPSNVTLSTVDISLPVMFDGVKIGRAAIDPFNLVPGDNDIPTEFHYQPDDANNTVAQGFLTQFIQTDNRLPLVIQGDSASTPFASLQPALSGLRLSSLLAGTNNPTIITHVQVLITLDSLVTNLVSVNFDVFNPFDADLVIEFVQSDSGVNGQIFAHFEQPFDNFVIPPGQTVNSGTFGNVLLTQGAIAALDIIPLGILDIGAANTVRIGRGGYQVPWLQLNQKAVPTKYDLQLGFSAMKQKAESVNSTSSSEALSSGSASASTVVSSAAVESSAAAPESTKGEAEAPPTTKTPDAEPSISRPEAKPEQDAPQAKPTPTPAASEESLNGSGDPSAAATIPETTPRDALSGTSS</sequence>
<dbReference type="Proteomes" id="UP000824881">
    <property type="component" value="Unassembled WGS sequence"/>
</dbReference>
<evidence type="ECO:0000313" key="1">
    <source>
        <dbReference type="EMBL" id="KAG9220853.1"/>
    </source>
</evidence>
<gene>
    <name evidence="1" type="ORF">CCMSSC00406_0002547</name>
</gene>
<keyword evidence="2" id="KW-1185">Reference proteome</keyword>
<organism evidence="1 2">
    <name type="scientific">Pleurotus cornucopiae</name>
    <name type="common">Cornucopia mushroom</name>
    <dbReference type="NCBI Taxonomy" id="5321"/>
    <lineage>
        <taxon>Eukaryota</taxon>
        <taxon>Fungi</taxon>
        <taxon>Dikarya</taxon>
        <taxon>Basidiomycota</taxon>
        <taxon>Agaricomycotina</taxon>
        <taxon>Agaricomycetes</taxon>
        <taxon>Agaricomycetidae</taxon>
        <taxon>Agaricales</taxon>
        <taxon>Pleurotineae</taxon>
        <taxon>Pleurotaceae</taxon>
        <taxon>Pleurotus</taxon>
    </lineage>
</organism>
<name>A0ACB7IRI9_PLECO</name>
<comment type="caution">
    <text evidence="1">The sequence shown here is derived from an EMBL/GenBank/DDBJ whole genome shotgun (WGS) entry which is preliminary data.</text>
</comment>
<reference evidence="1 2" key="1">
    <citation type="journal article" date="2021" name="Appl. Environ. Microbiol.">
        <title>Genetic linkage and physical mapping for an oyster mushroom Pleurotus cornucopiae and QTL analysis for the trait cap color.</title>
        <authorList>
            <person name="Zhang Y."/>
            <person name="Gao W."/>
            <person name="Sonnenberg A."/>
            <person name="Chen Q."/>
            <person name="Zhang J."/>
            <person name="Huang C."/>
        </authorList>
    </citation>
    <scope>NUCLEOTIDE SEQUENCE [LARGE SCALE GENOMIC DNA]</scope>
    <source>
        <strain evidence="1">CCMSSC00406</strain>
    </source>
</reference>
<dbReference type="EMBL" id="WQMT02000007">
    <property type="protein sequence ID" value="KAG9220853.1"/>
    <property type="molecule type" value="Genomic_DNA"/>
</dbReference>
<proteinExistence type="predicted"/>
<accession>A0ACB7IRI9</accession>
<protein>
    <submittedName>
        <fullName evidence="1">Uncharacterized protein</fullName>
    </submittedName>
</protein>